<keyword evidence="2" id="KW-1185">Reference proteome</keyword>
<protein>
    <submittedName>
        <fullName evidence="1">Uncharacterized protein</fullName>
    </submittedName>
</protein>
<evidence type="ECO:0000313" key="1">
    <source>
        <dbReference type="EMBL" id="KAJ1149953.1"/>
    </source>
</evidence>
<reference evidence="1" key="1">
    <citation type="journal article" date="2022" name="bioRxiv">
        <title>Sequencing and chromosome-scale assembly of the giantPleurodeles waltlgenome.</title>
        <authorList>
            <person name="Brown T."/>
            <person name="Elewa A."/>
            <person name="Iarovenko S."/>
            <person name="Subramanian E."/>
            <person name="Araus A.J."/>
            <person name="Petzold A."/>
            <person name="Susuki M."/>
            <person name="Suzuki K.-i.T."/>
            <person name="Hayashi T."/>
            <person name="Toyoda A."/>
            <person name="Oliveira C."/>
            <person name="Osipova E."/>
            <person name="Leigh N.D."/>
            <person name="Simon A."/>
            <person name="Yun M.H."/>
        </authorList>
    </citation>
    <scope>NUCLEOTIDE SEQUENCE</scope>
    <source>
        <strain evidence="1">20211129_DDA</strain>
        <tissue evidence="1">Liver</tissue>
    </source>
</reference>
<dbReference type="EMBL" id="JANPWB010000009">
    <property type="protein sequence ID" value="KAJ1149953.1"/>
    <property type="molecule type" value="Genomic_DNA"/>
</dbReference>
<comment type="caution">
    <text evidence="1">The sequence shown here is derived from an EMBL/GenBank/DDBJ whole genome shotgun (WGS) entry which is preliminary data.</text>
</comment>
<evidence type="ECO:0000313" key="2">
    <source>
        <dbReference type="Proteomes" id="UP001066276"/>
    </source>
</evidence>
<sequence length="136" mass="14687">MSHPRACQPHGPSGRRGVCLQALGHPRQETSTERAHTVSPAIQQLRAPQRQMRLCHRPLTTPLPSPALASACARVSELLPTPAADPRPLVSKQGRGSWPGAGLVLRHTTAPLCRLQASRCQTQRVPIIWAPAPLAM</sequence>
<dbReference type="Proteomes" id="UP001066276">
    <property type="component" value="Chromosome 5"/>
</dbReference>
<dbReference type="AlphaFoldDB" id="A0AAV7RG96"/>
<name>A0AAV7RG96_PLEWA</name>
<proteinExistence type="predicted"/>
<organism evidence="1 2">
    <name type="scientific">Pleurodeles waltl</name>
    <name type="common">Iberian ribbed newt</name>
    <dbReference type="NCBI Taxonomy" id="8319"/>
    <lineage>
        <taxon>Eukaryota</taxon>
        <taxon>Metazoa</taxon>
        <taxon>Chordata</taxon>
        <taxon>Craniata</taxon>
        <taxon>Vertebrata</taxon>
        <taxon>Euteleostomi</taxon>
        <taxon>Amphibia</taxon>
        <taxon>Batrachia</taxon>
        <taxon>Caudata</taxon>
        <taxon>Salamandroidea</taxon>
        <taxon>Salamandridae</taxon>
        <taxon>Pleurodelinae</taxon>
        <taxon>Pleurodeles</taxon>
    </lineage>
</organism>
<gene>
    <name evidence="1" type="ORF">NDU88_002751</name>
</gene>
<accession>A0AAV7RG96</accession>